<dbReference type="EMBL" id="JAOQJU010000002">
    <property type="protein sequence ID" value="MCU6685531.1"/>
    <property type="molecule type" value="Genomic_DNA"/>
</dbReference>
<dbReference type="InterPro" id="IPR036388">
    <property type="entry name" value="WH-like_DNA-bd_sf"/>
</dbReference>
<dbReference type="InterPro" id="IPR000847">
    <property type="entry name" value="LysR_HTH_N"/>
</dbReference>
<dbReference type="PANTHER" id="PTHR30126">
    <property type="entry name" value="HTH-TYPE TRANSCRIPTIONAL REGULATOR"/>
    <property type="match status" value="1"/>
</dbReference>
<comment type="caution">
    <text evidence="6">The sequence shown here is derived from an EMBL/GenBank/DDBJ whole genome shotgun (WGS) entry which is preliminary data.</text>
</comment>
<gene>
    <name evidence="6" type="ORF">OCV99_02990</name>
</gene>
<dbReference type="InterPro" id="IPR036390">
    <property type="entry name" value="WH_DNA-bd_sf"/>
</dbReference>
<dbReference type="Pfam" id="PF00126">
    <property type="entry name" value="HTH_1"/>
    <property type="match status" value="1"/>
</dbReference>
<dbReference type="PROSITE" id="PS50931">
    <property type="entry name" value="HTH_LYSR"/>
    <property type="match status" value="1"/>
</dbReference>
<keyword evidence="2" id="KW-0805">Transcription regulation</keyword>
<keyword evidence="4" id="KW-0804">Transcription</keyword>
<evidence type="ECO:0000313" key="7">
    <source>
        <dbReference type="Proteomes" id="UP001652431"/>
    </source>
</evidence>
<comment type="similarity">
    <text evidence="1">Belongs to the LysR transcriptional regulatory family.</text>
</comment>
<dbReference type="SUPFAM" id="SSF53850">
    <property type="entry name" value="Periplasmic binding protein-like II"/>
    <property type="match status" value="1"/>
</dbReference>
<dbReference type="Gene3D" id="1.10.10.10">
    <property type="entry name" value="Winged helix-like DNA-binding domain superfamily/Winged helix DNA-binding domain"/>
    <property type="match status" value="1"/>
</dbReference>
<dbReference type="SUPFAM" id="SSF46785">
    <property type="entry name" value="Winged helix' DNA-binding domain"/>
    <property type="match status" value="1"/>
</dbReference>
<sequence>MNLQSMDYIITTANEKSITKAAERLNITQQTLSAHIASLEAELGCQLFVRHVPLEITYAGKEFIKHAQIIQNQVRELKHTLNKFSDEEMGVLKLGITHTRGNIILPPIIMDFHQKHPGIDLNIVDGTNDILTQKLKTGEIDICISDFADYHSKLNQLELYQENVVFVIERELFSALFKNDTEKAVQRIQTDNDYRLLEACPLLISHEQNISGRYARKITDAFEYQPPIKAEAANIELLLKLCVNGLGGCFCPEIIVRNTLSQEELQKVRIITLGKEAQYSIRIGWKDDWDIITDFIESAKNSIIKPLQLH</sequence>
<dbReference type="Pfam" id="PF03466">
    <property type="entry name" value="LysR_substrate"/>
    <property type="match status" value="1"/>
</dbReference>
<organism evidence="6 7">
    <name type="scientific">Dorea acetigenes</name>
    <dbReference type="NCBI Taxonomy" id="2981787"/>
    <lineage>
        <taxon>Bacteria</taxon>
        <taxon>Bacillati</taxon>
        <taxon>Bacillota</taxon>
        <taxon>Clostridia</taxon>
        <taxon>Lachnospirales</taxon>
        <taxon>Lachnospiraceae</taxon>
        <taxon>Dorea</taxon>
    </lineage>
</organism>
<evidence type="ECO:0000259" key="5">
    <source>
        <dbReference type="PROSITE" id="PS50931"/>
    </source>
</evidence>
<dbReference type="RefSeq" id="WP_158368015.1">
    <property type="nucleotide sequence ID" value="NZ_JAOQJU010000002.1"/>
</dbReference>
<dbReference type="CDD" id="cd05466">
    <property type="entry name" value="PBP2_LTTR_substrate"/>
    <property type="match status" value="1"/>
</dbReference>
<evidence type="ECO:0000256" key="2">
    <source>
        <dbReference type="ARBA" id="ARBA00023015"/>
    </source>
</evidence>
<name>A0ABT2RJM0_9FIRM</name>
<accession>A0ABT2RJM0</accession>
<dbReference type="InterPro" id="IPR005119">
    <property type="entry name" value="LysR_subst-bd"/>
</dbReference>
<evidence type="ECO:0000256" key="3">
    <source>
        <dbReference type="ARBA" id="ARBA00023125"/>
    </source>
</evidence>
<evidence type="ECO:0000256" key="1">
    <source>
        <dbReference type="ARBA" id="ARBA00009437"/>
    </source>
</evidence>
<reference evidence="6 7" key="1">
    <citation type="journal article" date="2021" name="ISME Commun">
        <title>Automated analysis of genomic sequences facilitates high-throughput and comprehensive description of bacteria.</title>
        <authorList>
            <person name="Hitch T.C.A."/>
        </authorList>
    </citation>
    <scope>NUCLEOTIDE SEQUENCE [LARGE SCALE GENOMIC DNA]</scope>
    <source>
        <strain evidence="6 7">Sanger_03</strain>
    </source>
</reference>
<proteinExistence type="inferred from homology"/>
<keyword evidence="7" id="KW-1185">Reference proteome</keyword>
<dbReference type="PRINTS" id="PR00039">
    <property type="entry name" value="HTHLYSR"/>
</dbReference>
<dbReference type="Proteomes" id="UP001652431">
    <property type="component" value="Unassembled WGS sequence"/>
</dbReference>
<keyword evidence="3" id="KW-0238">DNA-binding</keyword>
<feature type="domain" description="HTH lysR-type" evidence="5">
    <location>
        <begin position="1"/>
        <end position="57"/>
    </location>
</feature>
<protein>
    <submittedName>
        <fullName evidence="6">LysR family transcriptional regulator</fullName>
    </submittedName>
</protein>
<dbReference type="Gene3D" id="3.40.190.290">
    <property type="match status" value="1"/>
</dbReference>
<evidence type="ECO:0000256" key="4">
    <source>
        <dbReference type="ARBA" id="ARBA00023163"/>
    </source>
</evidence>
<evidence type="ECO:0000313" key="6">
    <source>
        <dbReference type="EMBL" id="MCU6685531.1"/>
    </source>
</evidence>